<sequence length="146" mass="16049">MDQTKATSDYHFADQIGHLLRRAYQRHTAIFQQHISDSQLTAAQFVSLCAIRDHGTCSLSDIVKVTAIDQATIRGIIERLKARKLIVLSHDTEDRRKVLVTLSASGASLVGASVALAADITEATYGKLNAAERVALTFLLRKMIDE</sequence>
<keyword evidence="3" id="KW-0804">Transcription</keyword>
<accession>A0ABS0EX10</accession>
<dbReference type="Proteomes" id="UP000657372">
    <property type="component" value="Unassembled WGS sequence"/>
</dbReference>
<proteinExistence type="predicted"/>
<dbReference type="PROSITE" id="PS50995">
    <property type="entry name" value="HTH_MARR_2"/>
    <property type="match status" value="1"/>
</dbReference>
<dbReference type="InterPro" id="IPR036390">
    <property type="entry name" value="WH_DNA-bd_sf"/>
</dbReference>
<dbReference type="Pfam" id="PF01047">
    <property type="entry name" value="MarR"/>
    <property type="match status" value="1"/>
</dbReference>
<dbReference type="InterPro" id="IPR000835">
    <property type="entry name" value="HTH_MarR-typ"/>
</dbReference>
<organism evidence="5 6">
    <name type="scientific">Herminiimonas contaminans</name>
    <dbReference type="NCBI Taxonomy" id="1111140"/>
    <lineage>
        <taxon>Bacteria</taxon>
        <taxon>Pseudomonadati</taxon>
        <taxon>Pseudomonadota</taxon>
        <taxon>Betaproteobacteria</taxon>
        <taxon>Burkholderiales</taxon>
        <taxon>Oxalobacteraceae</taxon>
        <taxon>Herminiimonas</taxon>
    </lineage>
</organism>
<dbReference type="SUPFAM" id="SSF46785">
    <property type="entry name" value="Winged helix' DNA-binding domain"/>
    <property type="match status" value="1"/>
</dbReference>
<evidence type="ECO:0000313" key="5">
    <source>
        <dbReference type="EMBL" id="MBF8178634.1"/>
    </source>
</evidence>
<dbReference type="Gene3D" id="1.10.10.10">
    <property type="entry name" value="Winged helix-like DNA-binding domain superfamily/Winged helix DNA-binding domain"/>
    <property type="match status" value="1"/>
</dbReference>
<name>A0ABS0EX10_9BURK</name>
<gene>
    <name evidence="5" type="ORF">IXC47_13170</name>
</gene>
<evidence type="ECO:0000256" key="2">
    <source>
        <dbReference type="ARBA" id="ARBA00023125"/>
    </source>
</evidence>
<keyword evidence="1" id="KW-0805">Transcription regulation</keyword>
<comment type="caution">
    <text evidence="5">The sequence shown here is derived from an EMBL/GenBank/DDBJ whole genome shotgun (WGS) entry which is preliminary data.</text>
</comment>
<evidence type="ECO:0000256" key="3">
    <source>
        <dbReference type="ARBA" id="ARBA00023163"/>
    </source>
</evidence>
<reference evidence="5 6" key="1">
    <citation type="submission" date="2020-11" db="EMBL/GenBank/DDBJ databases">
        <title>WGS of Herminiimonas contaminans strain Marseille-Q4544 isolated from planarians Schmidtea mediterranea.</title>
        <authorList>
            <person name="Kangale L."/>
        </authorList>
    </citation>
    <scope>NUCLEOTIDE SEQUENCE [LARGE SCALE GENOMIC DNA]</scope>
    <source>
        <strain evidence="5 6">Marseille-Q4544</strain>
    </source>
</reference>
<dbReference type="RefSeq" id="WP_195875909.1">
    <property type="nucleotide sequence ID" value="NZ_JADOEL010000011.1"/>
</dbReference>
<dbReference type="EMBL" id="JADOEL010000011">
    <property type="protein sequence ID" value="MBF8178634.1"/>
    <property type="molecule type" value="Genomic_DNA"/>
</dbReference>
<dbReference type="PANTHER" id="PTHR42756">
    <property type="entry name" value="TRANSCRIPTIONAL REGULATOR, MARR"/>
    <property type="match status" value="1"/>
</dbReference>
<evidence type="ECO:0000256" key="1">
    <source>
        <dbReference type="ARBA" id="ARBA00023015"/>
    </source>
</evidence>
<dbReference type="SMART" id="SM00347">
    <property type="entry name" value="HTH_MARR"/>
    <property type="match status" value="1"/>
</dbReference>
<keyword evidence="2" id="KW-0238">DNA-binding</keyword>
<dbReference type="PANTHER" id="PTHR42756:SF1">
    <property type="entry name" value="TRANSCRIPTIONAL REPRESSOR OF EMRAB OPERON"/>
    <property type="match status" value="1"/>
</dbReference>
<keyword evidence="6" id="KW-1185">Reference proteome</keyword>
<evidence type="ECO:0000259" key="4">
    <source>
        <dbReference type="PROSITE" id="PS50995"/>
    </source>
</evidence>
<feature type="domain" description="HTH marR-type" evidence="4">
    <location>
        <begin position="13"/>
        <end position="145"/>
    </location>
</feature>
<dbReference type="InterPro" id="IPR036388">
    <property type="entry name" value="WH-like_DNA-bd_sf"/>
</dbReference>
<evidence type="ECO:0000313" key="6">
    <source>
        <dbReference type="Proteomes" id="UP000657372"/>
    </source>
</evidence>
<protein>
    <submittedName>
        <fullName evidence="5">Winged helix-turn-helix transcriptional regulator</fullName>
    </submittedName>
</protein>